<feature type="domain" description="Histidine kinase/HSP90-like ATPase" evidence="8">
    <location>
        <begin position="556"/>
        <end position="644"/>
    </location>
</feature>
<evidence type="ECO:0000313" key="9">
    <source>
        <dbReference type="EMBL" id="SFS76539.1"/>
    </source>
</evidence>
<evidence type="ECO:0000256" key="2">
    <source>
        <dbReference type="ARBA" id="ARBA00012438"/>
    </source>
</evidence>
<keyword evidence="4" id="KW-0418">Kinase</keyword>
<dbReference type="PANTHER" id="PTHR24421:SF10">
    <property type="entry name" value="NITRATE_NITRITE SENSOR PROTEIN NARQ"/>
    <property type="match status" value="1"/>
</dbReference>
<dbReference type="Proteomes" id="UP000199312">
    <property type="component" value="Unassembled WGS sequence"/>
</dbReference>
<accession>A0A1I6SI00</accession>
<keyword evidence="6" id="KW-0812">Transmembrane</keyword>
<evidence type="ECO:0000256" key="6">
    <source>
        <dbReference type="SAM" id="Phobius"/>
    </source>
</evidence>
<proteinExistence type="predicted"/>
<sequence length="645" mass="74563">MKNLKFTFLFFVVCSLFLLASCSPKEELKSSNNSKQDSISVFLQEMKNDTLAFETRLQSADKALQWIHSTKDSLDTKEILLYKIYLFGNLMHYDSAINTSKELLQKEIKKNDSASISQSYYQLAYYYDREQQKDSAYYYYNLIKNEFLTYNDSITNGRILNEIAGIERVYGDYNASEFSGLSALNYLGDKDSLSSANVYTNWAISSKLQGQVTDALLFYKKAIDLASSKEQKLIIANNIAITYRDIGDYTTSIKILDSLLKDTITIFRTRARVIDNLAYVKWLAKTNENVLPELEKAMEMRLKENDLWGLIASYAHLSTYYENINSKTALSYASKMYDVAIRQNSTPDQLEALQKLIALDNPIKAKEYYRRYLRLNDSLQNAKQIAKNQFAKIKYDSDKNREENSQLKISTANKELEIQKGKTTNVLLFTSGSTIFITLLIFIYYKRKKYQIEKRVEVYKTEERISKKIHDEIANNMVNIMNKVQYTENPKEVLLDDLEKVYLLTRDISHQNNSIETGAHFEPFLKSMLTSFNSNTTTVILKDIQKVGMDLIAKEKQIELYRILQELMVNMRKHSEATLVAITFKVDKNQLHINYSDNGKGLDLKELKFKNGLKNVETRIKSIPGTITFESSLNNGFKVFISFKK</sequence>
<dbReference type="EC" id="2.7.13.3" evidence="2"/>
<feature type="transmembrane region" description="Helical" evidence="6">
    <location>
        <begin position="426"/>
        <end position="445"/>
    </location>
</feature>
<dbReference type="OrthoDB" id="943406at2"/>
<dbReference type="InterPro" id="IPR003594">
    <property type="entry name" value="HATPase_dom"/>
</dbReference>
<evidence type="ECO:0000256" key="3">
    <source>
        <dbReference type="ARBA" id="ARBA00022679"/>
    </source>
</evidence>
<dbReference type="GO" id="GO:0000160">
    <property type="term" value="P:phosphorelay signal transduction system"/>
    <property type="evidence" value="ECO:0007669"/>
    <property type="project" value="UniProtKB-KW"/>
</dbReference>
<gene>
    <name evidence="9" type="ORF">SAMN04488006_3040</name>
</gene>
<keyword evidence="3" id="KW-0808">Transferase</keyword>
<feature type="chain" id="PRO_5011442404" description="histidine kinase" evidence="7">
    <location>
        <begin position="21"/>
        <end position="645"/>
    </location>
</feature>
<comment type="catalytic activity">
    <reaction evidence="1">
        <text>ATP + protein L-histidine = ADP + protein N-phospho-L-histidine.</text>
        <dbReference type="EC" id="2.7.13.3"/>
    </reaction>
</comment>
<evidence type="ECO:0000256" key="5">
    <source>
        <dbReference type="ARBA" id="ARBA00023012"/>
    </source>
</evidence>
<reference evidence="10" key="1">
    <citation type="submission" date="2016-10" db="EMBL/GenBank/DDBJ databases">
        <authorList>
            <person name="Varghese N."/>
            <person name="Submissions S."/>
        </authorList>
    </citation>
    <scope>NUCLEOTIDE SEQUENCE [LARGE SCALE GENOMIC DNA]</scope>
    <source>
        <strain evidence="10">DSM 24450</strain>
    </source>
</reference>
<keyword evidence="5" id="KW-0902">Two-component regulatory system</keyword>
<keyword evidence="6" id="KW-1133">Transmembrane helix</keyword>
<dbReference type="AlphaFoldDB" id="A0A1I6SI00"/>
<protein>
    <recommendedName>
        <fullName evidence="2">histidine kinase</fullName>
        <ecNumber evidence="2">2.7.13.3</ecNumber>
    </recommendedName>
</protein>
<dbReference type="EMBL" id="FOZP01000009">
    <property type="protein sequence ID" value="SFS76539.1"/>
    <property type="molecule type" value="Genomic_DNA"/>
</dbReference>
<keyword evidence="10" id="KW-1185">Reference proteome</keyword>
<dbReference type="PROSITE" id="PS51257">
    <property type="entry name" value="PROKAR_LIPOPROTEIN"/>
    <property type="match status" value="1"/>
</dbReference>
<evidence type="ECO:0000259" key="8">
    <source>
        <dbReference type="Pfam" id="PF02518"/>
    </source>
</evidence>
<evidence type="ECO:0000313" key="10">
    <source>
        <dbReference type="Proteomes" id="UP000199312"/>
    </source>
</evidence>
<dbReference type="GO" id="GO:0004673">
    <property type="term" value="F:protein histidine kinase activity"/>
    <property type="evidence" value="ECO:0007669"/>
    <property type="project" value="UniProtKB-EC"/>
</dbReference>
<dbReference type="STRING" id="593133.SAMN04488006_3040"/>
<evidence type="ECO:0000256" key="4">
    <source>
        <dbReference type="ARBA" id="ARBA00022777"/>
    </source>
</evidence>
<dbReference type="PANTHER" id="PTHR24421">
    <property type="entry name" value="NITRATE/NITRITE SENSOR PROTEIN NARX-RELATED"/>
    <property type="match status" value="1"/>
</dbReference>
<dbReference type="RefSeq" id="WP_143102431.1">
    <property type="nucleotide sequence ID" value="NZ_FOZP01000009.1"/>
</dbReference>
<dbReference type="InterPro" id="IPR036890">
    <property type="entry name" value="HATPase_C_sf"/>
</dbReference>
<dbReference type="SUPFAM" id="SSF55874">
    <property type="entry name" value="ATPase domain of HSP90 chaperone/DNA topoisomerase II/histidine kinase"/>
    <property type="match status" value="1"/>
</dbReference>
<dbReference type="Pfam" id="PF02518">
    <property type="entry name" value="HATPase_c"/>
    <property type="match status" value="1"/>
</dbReference>
<dbReference type="SUPFAM" id="SSF48452">
    <property type="entry name" value="TPR-like"/>
    <property type="match status" value="2"/>
</dbReference>
<keyword evidence="6" id="KW-0472">Membrane</keyword>
<name>A0A1I6SI00_9FLAO</name>
<evidence type="ECO:0000256" key="7">
    <source>
        <dbReference type="SAM" id="SignalP"/>
    </source>
</evidence>
<dbReference type="Gene3D" id="3.30.565.10">
    <property type="entry name" value="Histidine kinase-like ATPase, C-terminal domain"/>
    <property type="match status" value="1"/>
</dbReference>
<dbReference type="InterPro" id="IPR050482">
    <property type="entry name" value="Sensor_HK_TwoCompSys"/>
</dbReference>
<organism evidence="9 10">
    <name type="scientific">Lutibacter maritimus</name>
    <dbReference type="NCBI Taxonomy" id="593133"/>
    <lineage>
        <taxon>Bacteria</taxon>
        <taxon>Pseudomonadati</taxon>
        <taxon>Bacteroidota</taxon>
        <taxon>Flavobacteriia</taxon>
        <taxon>Flavobacteriales</taxon>
        <taxon>Flavobacteriaceae</taxon>
        <taxon>Lutibacter</taxon>
    </lineage>
</organism>
<dbReference type="Gene3D" id="1.25.40.10">
    <property type="entry name" value="Tetratricopeptide repeat domain"/>
    <property type="match status" value="2"/>
</dbReference>
<dbReference type="InterPro" id="IPR011990">
    <property type="entry name" value="TPR-like_helical_dom_sf"/>
</dbReference>
<feature type="signal peptide" evidence="7">
    <location>
        <begin position="1"/>
        <end position="20"/>
    </location>
</feature>
<evidence type="ECO:0000256" key="1">
    <source>
        <dbReference type="ARBA" id="ARBA00000085"/>
    </source>
</evidence>
<dbReference type="CDD" id="cd16917">
    <property type="entry name" value="HATPase_UhpB-NarQ-NarX-like"/>
    <property type="match status" value="1"/>
</dbReference>
<keyword evidence="7" id="KW-0732">Signal</keyword>